<feature type="region of interest" description="Disordered" evidence="1">
    <location>
        <begin position="294"/>
        <end position="315"/>
    </location>
</feature>
<dbReference type="AlphaFoldDB" id="U2TV17"/>
<reference evidence="2 3" key="1">
    <citation type="submission" date="2013-08" db="EMBL/GenBank/DDBJ databases">
        <authorList>
            <person name="Durkin A.S."/>
            <person name="Haft D.R."/>
            <person name="McCorrison J."/>
            <person name="Torralba M."/>
            <person name="Gillis M."/>
            <person name="Haft D.H."/>
            <person name="Methe B."/>
            <person name="Sutton G."/>
            <person name="Nelson K.E."/>
        </authorList>
    </citation>
    <scope>NUCLEOTIDE SEQUENCE [LARGE SCALE GENOMIC DNA]</scope>
    <source>
        <strain evidence="2 3">F0195</strain>
    </source>
</reference>
<dbReference type="PATRIC" id="fig|1125712.3.peg.405"/>
<gene>
    <name evidence="2" type="ORF">HMPREF1316_2173</name>
</gene>
<accession>U2TV17</accession>
<evidence type="ECO:0000313" key="3">
    <source>
        <dbReference type="Proteomes" id="UP000016638"/>
    </source>
</evidence>
<keyword evidence="3" id="KW-1185">Reference proteome</keyword>
<protein>
    <submittedName>
        <fullName evidence="2">PF11392 family protein</fullName>
    </submittedName>
</protein>
<feature type="compositionally biased region" description="Basic residues" evidence="1">
    <location>
        <begin position="303"/>
        <end position="315"/>
    </location>
</feature>
<dbReference type="Pfam" id="PF11392">
    <property type="entry name" value="AllH"/>
    <property type="match status" value="1"/>
</dbReference>
<evidence type="ECO:0000313" key="2">
    <source>
        <dbReference type="EMBL" id="ERL10195.1"/>
    </source>
</evidence>
<dbReference type="Proteomes" id="UP000016638">
    <property type="component" value="Unassembled WGS sequence"/>
</dbReference>
<dbReference type="eggNOG" id="ENOG5032WGX">
    <property type="taxonomic scope" value="Bacteria"/>
</dbReference>
<proteinExistence type="predicted"/>
<dbReference type="InterPro" id="IPR021530">
    <property type="entry name" value="AllH-like"/>
</dbReference>
<comment type="caution">
    <text evidence="2">The sequence shown here is derived from an EMBL/GenBank/DDBJ whole genome shotgun (WGS) entry which is preliminary data.</text>
</comment>
<dbReference type="RefSeq" id="WP_021725211.1">
    <property type="nucleotide sequence ID" value="NZ_AWEZ01000016.1"/>
</dbReference>
<dbReference type="STRING" id="1125712.HMPREF1316_2173"/>
<organism evidence="2 3">
    <name type="scientific">Olsenella profusa F0195</name>
    <dbReference type="NCBI Taxonomy" id="1125712"/>
    <lineage>
        <taxon>Bacteria</taxon>
        <taxon>Bacillati</taxon>
        <taxon>Actinomycetota</taxon>
        <taxon>Coriobacteriia</taxon>
        <taxon>Coriobacteriales</taxon>
        <taxon>Atopobiaceae</taxon>
        <taxon>Olsenella</taxon>
    </lineage>
</organism>
<dbReference type="EMBL" id="AWEZ01000016">
    <property type="protein sequence ID" value="ERL10195.1"/>
    <property type="molecule type" value="Genomic_DNA"/>
</dbReference>
<evidence type="ECO:0000256" key="1">
    <source>
        <dbReference type="SAM" id="MobiDB-lite"/>
    </source>
</evidence>
<sequence>MGTQARISSSLVPLGGDSLAGVVVQAFAHGMDVQPDQGRLFYVGGHDRPLSCIGLQLPQGQTGLLLDRARIGDEVRITSRGLFLTRGSRPLLRLVWTELETVRLSLTSQLSPEGRRRVASAVAHADPPLSPGLAIDTSLLAALRGLAVGEAAREDAIFWLLGRGLGLTPSGDDILSGFGLGLRARGDEGDLAAFAGALQRTLLIRHTTPVSEAYLAAMLEGTCNEGFLELLEAAQEGRPLEGALAGARSYGHTSGDDMLLGLYAAFARRAPSPSLWGWGNSLWRHTVIGKNGGAHAYDAPRAHRDRPRRQCHPDG</sequence>
<name>U2TV17_9ACTN</name>